<dbReference type="EMBL" id="BJYT01000012">
    <property type="protein sequence ID" value="GEO10598.1"/>
    <property type="molecule type" value="Genomic_DNA"/>
</dbReference>
<proteinExistence type="predicted"/>
<organism evidence="1 2">
    <name type="scientific">Segetibacter aerophilus</name>
    <dbReference type="NCBI Taxonomy" id="670293"/>
    <lineage>
        <taxon>Bacteria</taxon>
        <taxon>Pseudomonadati</taxon>
        <taxon>Bacteroidota</taxon>
        <taxon>Chitinophagia</taxon>
        <taxon>Chitinophagales</taxon>
        <taxon>Chitinophagaceae</taxon>
        <taxon>Segetibacter</taxon>
    </lineage>
</organism>
<dbReference type="OrthoDB" id="1521716at2"/>
<dbReference type="PANTHER" id="PTHR41339:SF1">
    <property type="entry name" value="SECRETED PROTEIN"/>
    <property type="match status" value="1"/>
</dbReference>
<comment type="caution">
    <text evidence="1">The sequence shown here is derived from an EMBL/GenBank/DDBJ whole genome shotgun (WGS) entry which is preliminary data.</text>
</comment>
<dbReference type="AlphaFoldDB" id="A0A512BF60"/>
<accession>A0A512BF60</accession>
<reference evidence="1 2" key="1">
    <citation type="submission" date="2019-07" db="EMBL/GenBank/DDBJ databases">
        <title>Whole genome shotgun sequence of Segetibacter aerophilus NBRC 106135.</title>
        <authorList>
            <person name="Hosoyama A."/>
            <person name="Uohara A."/>
            <person name="Ohji S."/>
            <person name="Ichikawa N."/>
        </authorList>
    </citation>
    <scope>NUCLEOTIDE SEQUENCE [LARGE SCALE GENOMIC DNA]</scope>
    <source>
        <strain evidence="1 2">NBRC 106135</strain>
    </source>
</reference>
<evidence type="ECO:0000313" key="2">
    <source>
        <dbReference type="Proteomes" id="UP000321513"/>
    </source>
</evidence>
<protein>
    <recommendedName>
        <fullName evidence="3">T9SS C-terminal target domain-containing protein</fullName>
    </recommendedName>
</protein>
<evidence type="ECO:0000313" key="1">
    <source>
        <dbReference type="EMBL" id="GEO10598.1"/>
    </source>
</evidence>
<evidence type="ECO:0008006" key="3">
    <source>
        <dbReference type="Google" id="ProtNLM"/>
    </source>
</evidence>
<dbReference type="Proteomes" id="UP000321513">
    <property type="component" value="Unassembled WGS sequence"/>
</dbReference>
<dbReference type="RefSeq" id="WP_147204718.1">
    <property type="nucleotide sequence ID" value="NZ_BJYT01000012.1"/>
</dbReference>
<gene>
    <name evidence="1" type="ORF">SAE01_30940</name>
</gene>
<sequence length="469" mass="49146">MKKLFILFIAAGVAISGCRKIEVDGPTTVITDPTTTNGNENVVLEGRISANRTLKAAYTYKLRGLVYVTNGAILTIEPGTKIVGETGKNGGLIITRSSKVIADGTADKPIVFTSEAATPQRGDWAGLVVLGNAPTNASFNGVQGVGEIEGGINNSDGLGLYGTPATQQQNPADNSGILRYVRIEYAGYAFLPDKEINGLTLGGVGNQTVIDYVQVSYANDDSFEWFGGTVNCKHLISFRTLDDDFDTDNGFAGKVQFGIALRDSAIADISKSEAFESDNDANGSVLFPQTSAVFSNMTVLGPKATSSSRGNSLFLAGAQIRRNSSISIFNSIIAGWPQGLIIDASKGVPTDLNITSATPLLLMQNNIIAGCAQPLVYAASSTAATGATTASIASWFNTAAYSNTILTNNEEAGLTAPFNYASPDFNPTANSVAVTGAVYTNSKLAGLAPVNYKGACGPADSWWKGWTKY</sequence>
<dbReference type="PROSITE" id="PS51257">
    <property type="entry name" value="PROKAR_LIPOPROTEIN"/>
    <property type="match status" value="1"/>
</dbReference>
<name>A0A512BF60_9BACT</name>
<dbReference type="PANTHER" id="PTHR41339">
    <property type="entry name" value="LIPL48"/>
    <property type="match status" value="1"/>
</dbReference>
<keyword evidence="2" id="KW-1185">Reference proteome</keyword>